<dbReference type="EMBL" id="JAVALS010000008">
    <property type="protein sequence ID" value="MDP5227812.1"/>
    <property type="molecule type" value="Genomic_DNA"/>
</dbReference>
<reference evidence="2 3" key="1">
    <citation type="submission" date="2023-08" db="EMBL/GenBank/DDBJ databases">
        <title>Arthrobacter horti sp. nov., isolated from forest soil.</title>
        <authorList>
            <person name="Park M."/>
        </authorList>
    </citation>
    <scope>NUCLEOTIDE SEQUENCE [LARGE SCALE GENOMIC DNA]</scope>
    <source>
        <strain evidence="2 3">YJM1</strain>
    </source>
</reference>
<dbReference type="Gene3D" id="3.40.1000.70">
    <property type="entry name" value="PknH-like extracellular domain"/>
    <property type="match status" value="1"/>
</dbReference>
<dbReference type="InterPro" id="IPR038232">
    <property type="entry name" value="PknH-like_Extracell_sf"/>
</dbReference>
<accession>A0ABT9IR39</accession>
<evidence type="ECO:0008006" key="4">
    <source>
        <dbReference type="Google" id="ProtNLM"/>
    </source>
</evidence>
<dbReference type="RefSeq" id="WP_305996866.1">
    <property type="nucleotide sequence ID" value="NZ_JAVALS010000008.1"/>
</dbReference>
<organism evidence="2 3">
    <name type="scientific">Arthrobacter horti</name>
    <dbReference type="NCBI Taxonomy" id="3068273"/>
    <lineage>
        <taxon>Bacteria</taxon>
        <taxon>Bacillati</taxon>
        <taxon>Actinomycetota</taxon>
        <taxon>Actinomycetes</taxon>
        <taxon>Micrococcales</taxon>
        <taxon>Micrococcaceae</taxon>
        <taxon>Arthrobacter</taxon>
    </lineage>
</organism>
<dbReference type="PROSITE" id="PS51257">
    <property type="entry name" value="PROKAR_LIPOPROTEIN"/>
    <property type="match status" value="1"/>
</dbReference>
<dbReference type="Proteomes" id="UP001232725">
    <property type="component" value="Unassembled WGS sequence"/>
</dbReference>
<keyword evidence="3" id="KW-1185">Reference proteome</keyword>
<sequence>MKTLRRLAVAATAAALLGTTACSATGGAAGTPEGAGAPSPTVAFKKYDDAELATLLSGLNDSQGKPLKVLPATDLKKATELAKTMAEKIKVTPAECSAQGAGSQLQLLDNATLATALSDPSQGTSEAVNVISGLDQTDLAANFAKSKDQIDKCKKVTLDMGGLNVESNSELLDTPAKTPGTFVVATTATVAGKPGRTVVAMAAKGGVVVTATSKGGADAAADGANAVALLDSVAARVK</sequence>
<proteinExistence type="predicted"/>
<protein>
    <recommendedName>
        <fullName evidence="4">Lipoprotein</fullName>
    </recommendedName>
</protein>
<feature type="chain" id="PRO_5047414098" description="Lipoprotein" evidence="1">
    <location>
        <begin position="25"/>
        <end position="238"/>
    </location>
</feature>
<name>A0ABT9IR39_9MICC</name>
<gene>
    <name evidence="2" type="ORF">Q9R02_11660</name>
</gene>
<evidence type="ECO:0000313" key="2">
    <source>
        <dbReference type="EMBL" id="MDP5227812.1"/>
    </source>
</evidence>
<keyword evidence="1" id="KW-0732">Signal</keyword>
<evidence type="ECO:0000313" key="3">
    <source>
        <dbReference type="Proteomes" id="UP001232725"/>
    </source>
</evidence>
<evidence type="ECO:0000256" key="1">
    <source>
        <dbReference type="SAM" id="SignalP"/>
    </source>
</evidence>
<comment type="caution">
    <text evidence="2">The sequence shown here is derived from an EMBL/GenBank/DDBJ whole genome shotgun (WGS) entry which is preliminary data.</text>
</comment>
<feature type="signal peptide" evidence="1">
    <location>
        <begin position="1"/>
        <end position="24"/>
    </location>
</feature>